<proteinExistence type="predicted"/>
<accession>A0A8S9UE07</accession>
<name>A0A8S9UE07_PHYIN</name>
<evidence type="ECO:0000313" key="2">
    <source>
        <dbReference type="Proteomes" id="UP000704712"/>
    </source>
</evidence>
<protein>
    <submittedName>
        <fullName evidence="1">Uncharacterized protein</fullName>
    </submittedName>
</protein>
<sequence length="52" mass="6001">MSRHYDEPISTDQCKNKIKWLKREWAEYNADIRATGSPDTLVAEPPALDLIL</sequence>
<organism evidence="1 2">
    <name type="scientific">Phytophthora infestans</name>
    <name type="common">Potato late blight agent</name>
    <name type="synonym">Botrytis infestans</name>
    <dbReference type="NCBI Taxonomy" id="4787"/>
    <lineage>
        <taxon>Eukaryota</taxon>
        <taxon>Sar</taxon>
        <taxon>Stramenopiles</taxon>
        <taxon>Oomycota</taxon>
        <taxon>Peronosporomycetes</taxon>
        <taxon>Peronosporales</taxon>
        <taxon>Peronosporaceae</taxon>
        <taxon>Phytophthora</taxon>
    </lineage>
</organism>
<gene>
    <name evidence="1" type="ORF">GN958_ATG11948</name>
</gene>
<comment type="caution">
    <text evidence="1">The sequence shown here is derived from an EMBL/GenBank/DDBJ whole genome shotgun (WGS) entry which is preliminary data.</text>
</comment>
<evidence type="ECO:0000313" key="1">
    <source>
        <dbReference type="EMBL" id="KAF4138991.1"/>
    </source>
</evidence>
<dbReference type="EMBL" id="JAACNO010001608">
    <property type="protein sequence ID" value="KAF4138991.1"/>
    <property type="molecule type" value="Genomic_DNA"/>
</dbReference>
<dbReference type="AlphaFoldDB" id="A0A8S9UE07"/>
<dbReference type="Proteomes" id="UP000704712">
    <property type="component" value="Unassembled WGS sequence"/>
</dbReference>
<reference evidence="1" key="1">
    <citation type="submission" date="2020-03" db="EMBL/GenBank/DDBJ databases">
        <title>Hybrid Assembly of Korean Phytophthora infestans isolates.</title>
        <authorList>
            <person name="Prokchorchik M."/>
            <person name="Lee Y."/>
            <person name="Seo J."/>
            <person name="Cho J.-H."/>
            <person name="Park Y.-E."/>
            <person name="Jang D.-C."/>
            <person name="Im J.-S."/>
            <person name="Choi J.-G."/>
            <person name="Park H.-J."/>
            <person name="Lee G.-B."/>
            <person name="Lee Y.-G."/>
            <person name="Hong S.-Y."/>
            <person name="Cho K."/>
            <person name="Sohn K.H."/>
        </authorList>
    </citation>
    <scope>NUCLEOTIDE SEQUENCE</scope>
    <source>
        <strain evidence="1">KR_2_A2</strain>
    </source>
</reference>